<evidence type="ECO:0000256" key="1">
    <source>
        <dbReference type="SAM" id="Phobius"/>
    </source>
</evidence>
<sequence>MRSRVKLLSLTVWITVSLLIIGATLVVLGIFNAALRWDIFSPQVEAVLYGIFGASVALSAFGVAITFVLGIQEIVKAVASLRPSQERDASGAIAPEARRRTYAAYMAGLVAVLSALIGFLSLINYQIQVHRNKVFKRIASEQIQSLNSKFVQQIAPLKNPPRNKVPITLDDLVQNVNKLSFVERLTLYVPDPNDNSVIWSYTSWGNYDNKNGFARLIVSKDFEKAIAQALKGDSKLLNTLNNRTDFKWYYVVRNQQGKPLGVLRIDGNQRENFREYSLGSRS</sequence>
<organism evidence="2 3">
    <name type="scientific">Aerosakkonema funiforme FACHB-1375</name>
    <dbReference type="NCBI Taxonomy" id="2949571"/>
    <lineage>
        <taxon>Bacteria</taxon>
        <taxon>Bacillati</taxon>
        <taxon>Cyanobacteriota</taxon>
        <taxon>Cyanophyceae</taxon>
        <taxon>Oscillatoriophycideae</taxon>
        <taxon>Aerosakkonematales</taxon>
        <taxon>Aerosakkonemataceae</taxon>
        <taxon>Aerosakkonema</taxon>
    </lineage>
</organism>
<reference evidence="2" key="2">
    <citation type="submission" date="2020-08" db="EMBL/GenBank/DDBJ databases">
        <authorList>
            <person name="Chen M."/>
            <person name="Teng W."/>
            <person name="Zhao L."/>
            <person name="Hu C."/>
            <person name="Zhou Y."/>
            <person name="Han B."/>
            <person name="Song L."/>
            <person name="Shu W."/>
        </authorList>
    </citation>
    <scope>NUCLEOTIDE SEQUENCE</scope>
    <source>
        <strain evidence="2">FACHB-1375</strain>
    </source>
</reference>
<keyword evidence="1" id="KW-1133">Transmembrane helix</keyword>
<dbReference type="AlphaFoldDB" id="A0A926VJL3"/>
<dbReference type="RefSeq" id="WP_190468608.1">
    <property type="nucleotide sequence ID" value="NZ_JACJPW010000062.1"/>
</dbReference>
<accession>A0A926VJL3</accession>
<feature type="transmembrane region" description="Helical" evidence="1">
    <location>
        <begin position="47"/>
        <end position="71"/>
    </location>
</feature>
<reference evidence="2" key="1">
    <citation type="journal article" date="2015" name="ISME J.">
        <title>Draft Genome Sequence of Streptomyces incarnatus NRRL8089, which Produces the Nucleoside Antibiotic Sinefungin.</title>
        <authorList>
            <person name="Oshima K."/>
            <person name="Hattori M."/>
            <person name="Shimizu H."/>
            <person name="Fukuda K."/>
            <person name="Nemoto M."/>
            <person name="Inagaki K."/>
            <person name="Tamura T."/>
        </authorList>
    </citation>
    <scope>NUCLEOTIDE SEQUENCE</scope>
    <source>
        <strain evidence="2">FACHB-1375</strain>
    </source>
</reference>
<keyword evidence="1" id="KW-0812">Transmembrane</keyword>
<feature type="transmembrane region" description="Helical" evidence="1">
    <location>
        <begin position="102"/>
        <end position="123"/>
    </location>
</feature>
<evidence type="ECO:0000313" key="3">
    <source>
        <dbReference type="Proteomes" id="UP000641646"/>
    </source>
</evidence>
<evidence type="ECO:0000313" key="2">
    <source>
        <dbReference type="EMBL" id="MBD2183704.1"/>
    </source>
</evidence>
<feature type="transmembrane region" description="Helical" evidence="1">
    <location>
        <begin position="12"/>
        <end position="35"/>
    </location>
</feature>
<gene>
    <name evidence="2" type="ORF">H6G03_22015</name>
</gene>
<name>A0A926VJL3_9CYAN</name>
<dbReference type="Proteomes" id="UP000641646">
    <property type="component" value="Unassembled WGS sequence"/>
</dbReference>
<protein>
    <submittedName>
        <fullName evidence="2">Uncharacterized protein</fullName>
    </submittedName>
</protein>
<proteinExistence type="predicted"/>
<comment type="caution">
    <text evidence="2">The sequence shown here is derived from an EMBL/GenBank/DDBJ whole genome shotgun (WGS) entry which is preliminary data.</text>
</comment>
<dbReference type="EMBL" id="JACJPW010000062">
    <property type="protein sequence ID" value="MBD2183704.1"/>
    <property type="molecule type" value="Genomic_DNA"/>
</dbReference>
<keyword evidence="1" id="KW-0472">Membrane</keyword>
<keyword evidence="3" id="KW-1185">Reference proteome</keyword>